<accession>F0QV14</accession>
<dbReference type="HOGENOM" id="CLU_001265_0_0_2"/>
<feature type="transmembrane region" description="Helical" evidence="6">
    <location>
        <begin position="175"/>
        <end position="195"/>
    </location>
</feature>
<evidence type="ECO:0000256" key="6">
    <source>
        <dbReference type="SAM" id="Phobius"/>
    </source>
</evidence>
<evidence type="ECO:0000259" key="7">
    <source>
        <dbReference type="PROSITE" id="PS50850"/>
    </source>
</evidence>
<evidence type="ECO:0000313" key="8">
    <source>
        <dbReference type="EMBL" id="ADY00746.1"/>
    </source>
</evidence>
<feature type="transmembrane region" description="Helical" evidence="6">
    <location>
        <begin position="231"/>
        <end position="252"/>
    </location>
</feature>
<dbReference type="CDD" id="cd17319">
    <property type="entry name" value="MFS_ExuT_GudP_like"/>
    <property type="match status" value="1"/>
</dbReference>
<dbReference type="InterPro" id="IPR020846">
    <property type="entry name" value="MFS_dom"/>
</dbReference>
<evidence type="ECO:0000256" key="5">
    <source>
        <dbReference type="ARBA" id="ARBA00023136"/>
    </source>
</evidence>
<proteinExistence type="predicted"/>
<keyword evidence="4 6" id="KW-1133">Transmembrane helix</keyword>
<evidence type="ECO:0000256" key="3">
    <source>
        <dbReference type="ARBA" id="ARBA00022692"/>
    </source>
</evidence>
<evidence type="ECO:0000256" key="4">
    <source>
        <dbReference type="ARBA" id="ARBA00022989"/>
    </source>
</evidence>
<dbReference type="PANTHER" id="PTHR43791">
    <property type="entry name" value="PERMEASE-RELATED"/>
    <property type="match status" value="1"/>
</dbReference>
<dbReference type="SUPFAM" id="SSF103473">
    <property type="entry name" value="MFS general substrate transporter"/>
    <property type="match status" value="1"/>
</dbReference>
<reference evidence="8 9" key="1">
    <citation type="journal article" date="2011" name="J. Bacteriol.">
        <title>Complete genome sequence of 'Vulcanisaeta moutnovskia' strain 768-28, a novel member of the hyperthermophilic crenarchaeal genus vulcanisaeta.</title>
        <authorList>
            <person name="Gumerov V.M."/>
            <person name="Mardanov A.V."/>
            <person name="Beletsky A.V."/>
            <person name="Prokofeva M.I."/>
            <person name="Bonch-Osmolovskaya E.A."/>
            <person name="Ravin N.V."/>
            <person name="Skryabin K.G."/>
        </authorList>
    </citation>
    <scope>NUCLEOTIDE SEQUENCE [LARGE SCALE GENOMIC DNA]</scope>
    <source>
        <strain evidence="8 9">768-28</strain>
    </source>
</reference>
<dbReference type="GO" id="GO:0016020">
    <property type="term" value="C:membrane"/>
    <property type="evidence" value="ECO:0007669"/>
    <property type="project" value="UniProtKB-SubCell"/>
</dbReference>
<name>F0QV14_VULM7</name>
<organism evidence="8 9">
    <name type="scientific">Vulcanisaeta moutnovskia (strain 768-28)</name>
    <dbReference type="NCBI Taxonomy" id="985053"/>
    <lineage>
        <taxon>Archaea</taxon>
        <taxon>Thermoproteota</taxon>
        <taxon>Thermoprotei</taxon>
        <taxon>Thermoproteales</taxon>
        <taxon>Thermoproteaceae</taxon>
        <taxon>Vulcanisaeta</taxon>
    </lineage>
</organism>
<evidence type="ECO:0000313" key="9">
    <source>
        <dbReference type="Proteomes" id="UP000007485"/>
    </source>
</evidence>
<dbReference type="Pfam" id="PF07690">
    <property type="entry name" value="MFS_1"/>
    <property type="match status" value="1"/>
</dbReference>
<evidence type="ECO:0000256" key="1">
    <source>
        <dbReference type="ARBA" id="ARBA00004141"/>
    </source>
</evidence>
<evidence type="ECO:0000256" key="2">
    <source>
        <dbReference type="ARBA" id="ARBA00022448"/>
    </source>
</evidence>
<protein>
    <submittedName>
        <fullName evidence="8">Permeases of the major facilitator superfamily</fullName>
    </submittedName>
</protein>
<feature type="transmembrane region" description="Helical" evidence="6">
    <location>
        <begin position="332"/>
        <end position="354"/>
    </location>
</feature>
<feature type="transmembrane region" description="Helical" evidence="6">
    <location>
        <begin position="50"/>
        <end position="71"/>
    </location>
</feature>
<feature type="transmembrane region" description="Helical" evidence="6">
    <location>
        <begin position="306"/>
        <end position="326"/>
    </location>
</feature>
<sequence length="428" mass="47744">MSTQPGQVTLEKVVSKLWSRIIPFVFVLYIIAFLDRTNIGFAIVPMHEQLGFSYAALGLASGIFFIGYFIFQMPGTYLVDKIGARTIVAIFLFGWGLFGLLVGTVTNIIQLYVYRFMVGFMEGAFFPGIIYYLSLWFPQKWRAQAVSLFMTAIPVSTIINSPLASYIIVTFGWRWVFYIEGLLAMIFAPIAYFFITNRPRDAKWLSDEEKNVLEQALNTEREEAAKRARQSIWSALANPVTIILALIYFFWITDLYAVNIWTPAIEKLGSSYGYMVIGIIVAVIWIIGLIWMVLWGRHSDRTMERLHHTAIPLIIGAIGSALALAFPSNFTIVTIALVLMTMGILGGFGSFWSLPTLYLSGAAAAVAIGFINSVGNLGGFVGPYIVGYVETATHSFVLAYLILTIFFVIDAALVYSLKLFKQVQVSAK</sequence>
<dbReference type="RefSeq" id="WP_013603909.1">
    <property type="nucleotide sequence ID" value="NC_015151.1"/>
</dbReference>
<dbReference type="KEGG" id="vmo:VMUT_0535"/>
<feature type="transmembrane region" description="Helical" evidence="6">
    <location>
        <begin position="83"/>
        <end position="106"/>
    </location>
</feature>
<keyword evidence="5 6" id="KW-0472">Membrane</keyword>
<feature type="transmembrane region" description="Helical" evidence="6">
    <location>
        <begin position="112"/>
        <end position="133"/>
    </location>
</feature>
<dbReference type="EMBL" id="CP002529">
    <property type="protein sequence ID" value="ADY00746.1"/>
    <property type="molecule type" value="Genomic_DNA"/>
</dbReference>
<feature type="transmembrane region" description="Helical" evidence="6">
    <location>
        <begin position="272"/>
        <end position="294"/>
    </location>
</feature>
<feature type="transmembrane region" description="Helical" evidence="6">
    <location>
        <begin position="145"/>
        <end position="169"/>
    </location>
</feature>
<dbReference type="AlphaFoldDB" id="F0QV14"/>
<dbReference type="InterPro" id="IPR036259">
    <property type="entry name" value="MFS_trans_sf"/>
</dbReference>
<keyword evidence="2" id="KW-0813">Transport</keyword>
<dbReference type="GeneID" id="10288187"/>
<dbReference type="PANTHER" id="PTHR43791:SF36">
    <property type="entry name" value="TRANSPORTER, PUTATIVE (AFU_ORTHOLOGUE AFUA_6G08340)-RELATED"/>
    <property type="match status" value="1"/>
</dbReference>
<dbReference type="InterPro" id="IPR011701">
    <property type="entry name" value="MFS"/>
</dbReference>
<feature type="transmembrane region" description="Helical" evidence="6">
    <location>
        <begin position="361"/>
        <end position="385"/>
    </location>
</feature>
<keyword evidence="3 6" id="KW-0812">Transmembrane</keyword>
<dbReference type="PROSITE" id="PS50850">
    <property type="entry name" value="MFS"/>
    <property type="match status" value="1"/>
</dbReference>
<dbReference type="GO" id="GO:0022857">
    <property type="term" value="F:transmembrane transporter activity"/>
    <property type="evidence" value="ECO:0007669"/>
    <property type="project" value="InterPro"/>
</dbReference>
<comment type="subcellular location">
    <subcellularLocation>
        <location evidence="1">Membrane</location>
        <topology evidence="1">Multi-pass membrane protein</topology>
    </subcellularLocation>
</comment>
<keyword evidence="9" id="KW-1185">Reference proteome</keyword>
<dbReference type="OrthoDB" id="117970at2157"/>
<dbReference type="eggNOG" id="arCOG00130">
    <property type="taxonomic scope" value="Archaea"/>
</dbReference>
<feature type="transmembrane region" description="Helical" evidence="6">
    <location>
        <begin position="397"/>
        <end position="420"/>
    </location>
</feature>
<feature type="domain" description="Major facilitator superfamily (MFS) profile" evidence="7">
    <location>
        <begin position="21"/>
        <end position="422"/>
    </location>
</feature>
<gene>
    <name evidence="8" type="ordered locus">VMUT_0535</name>
</gene>
<feature type="transmembrane region" description="Helical" evidence="6">
    <location>
        <begin position="21"/>
        <end position="44"/>
    </location>
</feature>
<dbReference type="STRING" id="985053.VMUT_0535"/>
<dbReference type="Proteomes" id="UP000007485">
    <property type="component" value="Chromosome"/>
</dbReference>
<dbReference type="Gene3D" id="1.20.1250.20">
    <property type="entry name" value="MFS general substrate transporter like domains"/>
    <property type="match status" value="2"/>
</dbReference>